<dbReference type="PROSITE" id="PS50293">
    <property type="entry name" value="TPR_REGION"/>
    <property type="match status" value="1"/>
</dbReference>
<evidence type="ECO:0000256" key="8">
    <source>
        <dbReference type="SAM" id="Phobius"/>
    </source>
</evidence>
<evidence type="ECO:0000259" key="9">
    <source>
        <dbReference type="Pfam" id="PF01694"/>
    </source>
</evidence>
<evidence type="ECO:0000256" key="4">
    <source>
        <dbReference type="ARBA" id="ARBA00022801"/>
    </source>
</evidence>
<evidence type="ECO:0000313" key="10">
    <source>
        <dbReference type="EMBL" id="KAA9026292.1"/>
    </source>
</evidence>
<dbReference type="Pfam" id="PF01694">
    <property type="entry name" value="Rhomboid"/>
    <property type="match status" value="1"/>
</dbReference>
<dbReference type="AlphaFoldDB" id="A0A5J5HZ81"/>
<evidence type="ECO:0000256" key="6">
    <source>
        <dbReference type="ARBA" id="ARBA00023136"/>
    </source>
</evidence>
<dbReference type="GO" id="GO:0006508">
    <property type="term" value="P:proteolysis"/>
    <property type="evidence" value="ECO:0007669"/>
    <property type="project" value="UniProtKB-KW"/>
</dbReference>
<dbReference type="PANTHER" id="PTHR43731:SF14">
    <property type="entry name" value="PRESENILIN-ASSOCIATED RHOMBOID-LIKE PROTEIN, MITOCHONDRIAL"/>
    <property type="match status" value="1"/>
</dbReference>
<feature type="transmembrane region" description="Helical" evidence="8">
    <location>
        <begin position="315"/>
        <end position="333"/>
    </location>
</feature>
<evidence type="ECO:0000256" key="1">
    <source>
        <dbReference type="ARBA" id="ARBA00004141"/>
    </source>
</evidence>
<keyword evidence="11" id="KW-1185">Reference proteome</keyword>
<dbReference type="InterPro" id="IPR019734">
    <property type="entry name" value="TPR_rpt"/>
</dbReference>
<dbReference type="GO" id="GO:0004252">
    <property type="term" value="F:serine-type endopeptidase activity"/>
    <property type="evidence" value="ECO:0007669"/>
    <property type="project" value="InterPro"/>
</dbReference>
<proteinExistence type="inferred from homology"/>
<accession>A0A5J5HZ81</accession>
<comment type="similarity">
    <text evidence="2">Belongs to the peptidase S54 family.</text>
</comment>
<dbReference type="GO" id="GO:0016020">
    <property type="term" value="C:membrane"/>
    <property type="evidence" value="ECO:0007669"/>
    <property type="project" value="UniProtKB-SubCell"/>
</dbReference>
<dbReference type="InterPro" id="IPR022764">
    <property type="entry name" value="Peptidase_S54_rhomboid_dom"/>
</dbReference>
<feature type="transmembrane region" description="Helical" evidence="8">
    <location>
        <begin position="181"/>
        <end position="199"/>
    </location>
</feature>
<feature type="transmembrane region" description="Helical" evidence="8">
    <location>
        <begin position="339"/>
        <end position="357"/>
    </location>
</feature>
<dbReference type="Proteomes" id="UP000326671">
    <property type="component" value="Unassembled WGS sequence"/>
</dbReference>
<sequence length="515" mass="59095">MSFQEEFIFWRLANYFISEHEYRIIQLSKSQKELWLEKMENKEAQVIRILLYNLDWSNWMQRDIRLTLANGESIRKQLHKRSLDVLNIYVTAYPPVDDYEDYIGQPLLHPKGEKTRMTSLICDRQNQVNAIEKVINGSVPIIWKEEYEVHDIEAEKQAALVSARKKVLSEKALFENGKPRFTYLFIAVQIIMFLLMETAGGSTDPSVLIQFGAKSNLFILEGEWWRLFTPIFLHIGILHLLMNTLALYYLGLMVERLFGNGRFLFIYLFAGFFGSLASLLFSQNISAGASGAIFGCFGALLYFGTAYPKLFFRTMGMNILVIIAINLAFGFSMSGIDNAGHIGGLMGGFLAASMVHLPKQKRTVVQISTFLASAALIFGLFQYSYLNKGKLIDEQSALVLVQVYVEKEEYDKAYAFLQEYENPNTSTVNILFLLSYIEIKTNRMDEAKEHLHQVISMDTNYHEAFYNLSLIYLNESNYNQAKEYAKEALALQPRNKDYNQLIQKINELESAALES</sequence>
<protein>
    <submittedName>
        <fullName evidence="10">Rhomboid family intramembrane serine protease</fullName>
    </submittedName>
</protein>
<dbReference type="InterPro" id="IPR011990">
    <property type="entry name" value="TPR-like_helical_dom_sf"/>
</dbReference>
<dbReference type="SUPFAM" id="SSF48452">
    <property type="entry name" value="TPR-like"/>
    <property type="match status" value="1"/>
</dbReference>
<feature type="transmembrane region" description="Helical" evidence="8">
    <location>
        <begin position="364"/>
        <end position="386"/>
    </location>
</feature>
<feature type="repeat" description="TPR" evidence="7">
    <location>
        <begin position="462"/>
        <end position="495"/>
    </location>
</feature>
<name>A0A5J5HZ81_9BACI</name>
<dbReference type="InterPro" id="IPR035952">
    <property type="entry name" value="Rhomboid-like_sf"/>
</dbReference>
<evidence type="ECO:0000256" key="7">
    <source>
        <dbReference type="PROSITE-ProRule" id="PRU00339"/>
    </source>
</evidence>
<keyword evidence="4" id="KW-0378">Hydrolase</keyword>
<dbReference type="EMBL" id="VYKL01000015">
    <property type="protein sequence ID" value="KAA9026292.1"/>
    <property type="molecule type" value="Genomic_DNA"/>
</dbReference>
<evidence type="ECO:0000256" key="3">
    <source>
        <dbReference type="ARBA" id="ARBA00022692"/>
    </source>
</evidence>
<comment type="subcellular location">
    <subcellularLocation>
        <location evidence="1">Membrane</location>
        <topology evidence="1">Multi-pass membrane protein</topology>
    </subcellularLocation>
</comment>
<keyword evidence="6 8" id="KW-0472">Membrane</keyword>
<dbReference type="SMART" id="SM00028">
    <property type="entry name" value="TPR"/>
    <property type="match status" value="2"/>
</dbReference>
<dbReference type="PROSITE" id="PS50005">
    <property type="entry name" value="TPR"/>
    <property type="match status" value="1"/>
</dbReference>
<dbReference type="Gene3D" id="1.20.1540.10">
    <property type="entry name" value="Rhomboid-like"/>
    <property type="match status" value="1"/>
</dbReference>
<gene>
    <name evidence="10" type="ORF">F4V44_10515</name>
</gene>
<feature type="transmembrane region" description="Helical" evidence="8">
    <location>
        <begin position="231"/>
        <end position="251"/>
    </location>
</feature>
<feature type="domain" description="Peptidase S54 rhomboid" evidence="9">
    <location>
        <begin position="222"/>
        <end position="355"/>
    </location>
</feature>
<dbReference type="InterPro" id="IPR050925">
    <property type="entry name" value="Rhomboid_protease_S54"/>
</dbReference>
<keyword evidence="3 8" id="KW-0812">Transmembrane</keyword>
<dbReference type="RefSeq" id="WP_150439941.1">
    <property type="nucleotide sequence ID" value="NZ_VYKL01000015.1"/>
</dbReference>
<feature type="transmembrane region" description="Helical" evidence="8">
    <location>
        <begin position="263"/>
        <end position="281"/>
    </location>
</feature>
<dbReference type="SUPFAM" id="SSF144091">
    <property type="entry name" value="Rhomboid-like"/>
    <property type="match status" value="1"/>
</dbReference>
<keyword evidence="10" id="KW-0645">Protease</keyword>
<keyword evidence="5 8" id="KW-1133">Transmembrane helix</keyword>
<dbReference type="OrthoDB" id="9813074at2"/>
<reference evidence="10 11" key="1">
    <citation type="submission" date="2019-09" db="EMBL/GenBank/DDBJ databases">
        <title>Whole genome sequences of isolates from the Mars Exploration Rovers.</title>
        <authorList>
            <person name="Seuylemezian A."/>
            <person name="Vaishampayan P."/>
        </authorList>
    </citation>
    <scope>NUCLEOTIDE SEQUENCE [LARGE SCALE GENOMIC DNA]</scope>
    <source>
        <strain evidence="10 11">MER_TA_151</strain>
    </source>
</reference>
<evidence type="ECO:0000256" key="2">
    <source>
        <dbReference type="ARBA" id="ARBA00009045"/>
    </source>
</evidence>
<dbReference type="PANTHER" id="PTHR43731">
    <property type="entry name" value="RHOMBOID PROTEASE"/>
    <property type="match status" value="1"/>
</dbReference>
<evidence type="ECO:0000313" key="11">
    <source>
        <dbReference type="Proteomes" id="UP000326671"/>
    </source>
</evidence>
<feature type="transmembrane region" description="Helical" evidence="8">
    <location>
        <begin position="287"/>
        <end position="303"/>
    </location>
</feature>
<organism evidence="10 11">
    <name type="scientific">Niallia endozanthoxylica</name>
    <dbReference type="NCBI Taxonomy" id="2036016"/>
    <lineage>
        <taxon>Bacteria</taxon>
        <taxon>Bacillati</taxon>
        <taxon>Bacillota</taxon>
        <taxon>Bacilli</taxon>
        <taxon>Bacillales</taxon>
        <taxon>Bacillaceae</taxon>
        <taxon>Niallia</taxon>
    </lineage>
</organism>
<evidence type="ECO:0000256" key="5">
    <source>
        <dbReference type="ARBA" id="ARBA00022989"/>
    </source>
</evidence>
<dbReference type="Pfam" id="PF14559">
    <property type="entry name" value="TPR_19"/>
    <property type="match status" value="1"/>
</dbReference>
<keyword evidence="7" id="KW-0802">TPR repeat</keyword>
<comment type="caution">
    <text evidence="10">The sequence shown here is derived from an EMBL/GenBank/DDBJ whole genome shotgun (WGS) entry which is preliminary data.</text>
</comment>
<dbReference type="Gene3D" id="1.25.40.10">
    <property type="entry name" value="Tetratricopeptide repeat domain"/>
    <property type="match status" value="1"/>
</dbReference>